<evidence type="ECO:0000256" key="5">
    <source>
        <dbReference type="PROSITE-ProRule" id="PRU01248"/>
    </source>
</evidence>
<dbReference type="EMBL" id="BMYT01000004">
    <property type="protein sequence ID" value="GGX17582.1"/>
    <property type="molecule type" value="Genomic_DNA"/>
</dbReference>
<name>A0ABQ2XI15_9BURK</name>
<dbReference type="InterPro" id="IPR044068">
    <property type="entry name" value="CB"/>
</dbReference>
<proteinExistence type="inferred from homology"/>
<evidence type="ECO:0000256" key="2">
    <source>
        <dbReference type="ARBA" id="ARBA00022908"/>
    </source>
</evidence>
<dbReference type="PROSITE" id="PS51898">
    <property type="entry name" value="TYR_RECOMBINASE"/>
    <property type="match status" value="1"/>
</dbReference>
<evidence type="ECO:0000256" key="3">
    <source>
        <dbReference type="ARBA" id="ARBA00023125"/>
    </source>
</evidence>
<sequence>MESKAPRLLDQVRQSLRYKHYSLATEKLYVYWIRFFIRWSGLKHPKEMGAPEVEAFLSMLVNERNISSSTHRQALSAILYLYKEVLKVELPWLTEIGRPKEKRHLPVILTKLEVQQAIQVLDSSNIIFGLFAKLLYGTGMRIMEAARLRVKDLEFDHGAILIRDAKGAKDRVVMLPQSLVTALREQLARVHVIWEIDRRDQLPGVDMPFALAKKYPRADQSWAWFWVFPQQTLSTDPRSGIVRRHHLYPQTFRRAFQFALKKNACHKPATPHTLRHSFATHLLQSGCDIRTVQDLLGHSDVSTTMIYTHVLKIAGGVRSPLDNLGLS</sequence>
<keyword evidence="2" id="KW-0229">DNA integration</keyword>
<keyword evidence="3 5" id="KW-0238">DNA-binding</keyword>
<dbReference type="InterPro" id="IPR011946">
    <property type="entry name" value="Integrase_integron-type"/>
</dbReference>
<dbReference type="InterPro" id="IPR050090">
    <property type="entry name" value="Tyrosine_recombinase_XerCD"/>
</dbReference>
<dbReference type="InterPro" id="IPR013762">
    <property type="entry name" value="Integrase-like_cat_sf"/>
</dbReference>
<keyword evidence="9" id="KW-1185">Reference proteome</keyword>
<dbReference type="PANTHER" id="PTHR30349">
    <property type="entry name" value="PHAGE INTEGRASE-RELATED"/>
    <property type="match status" value="1"/>
</dbReference>
<dbReference type="Proteomes" id="UP000620127">
    <property type="component" value="Unassembled WGS sequence"/>
</dbReference>
<dbReference type="InterPro" id="IPR004107">
    <property type="entry name" value="Integrase_SAM-like_N"/>
</dbReference>
<feature type="domain" description="Tyr recombinase" evidence="6">
    <location>
        <begin position="104"/>
        <end position="322"/>
    </location>
</feature>
<dbReference type="SUPFAM" id="SSF56349">
    <property type="entry name" value="DNA breaking-rejoining enzymes"/>
    <property type="match status" value="1"/>
</dbReference>
<dbReference type="NCBIfam" id="NF011946">
    <property type="entry name" value="PRK15417.1"/>
    <property type="match status" value="1"/>
</dbReference>
<dbReference type="Gene3D" id="1.10.443.10">
    <property type="entry name" value="Intergrase catalytic core"/>
    <property type="match status" value="1"/>
</dbReference>
<reference evidence="9" key="1">
    <citation type="journal article" date="2019" name="Int. J. Syst. Evol. Microbiol.">
        <title>The Global Catalogue of Microorganisms (GCM) 10K type strain sequencing project: providing services to taxonomists for standard genome sequencing and annotation.</title>
        <authorList>
            <consortium name="The Broad Institute Genomics Platform"/>
            <consortium name="The Broad Institute Genome Sequencing Center for Infectious Disease"/>
            <person name="Wu L."/>
            <person name="Ma J."/>
        </authorList>
    </citation>
    <scope>NUCLEOTIDE SEQUENCE [LARGE SCALE GENOMIC DNA]</scope>
    <source>
        <strain evidence="9">KCTC 23916</strain>
    </source>
</reference>
<dbReference type="RefSeq" id="WP_189346450.1">
    <property type="nucleotide sequence ID" value="NZ_BMYT01000004.1"/>
</dbReference>
<dbReference type="PANTHER" id="PTHR30349:SF64">
    <property type="entry name" value="PROPHAGE INTEGRASE INTD-RELATED"/>
    <property type="match status" value="1"/>
</dbReference>
<evidence type="ECO:0000313" key="9">
    <source>
        <dbReference type="Proteomes" id="UP000620127"/>
    </source>
</evidence>
<evidence type="ECO:0000256" key="4">
    <source>
        <dbReference type="ARBA" id="ARBA00023172"/>
    </source>
</evidence>
<protein>
    <submittedName>
        <fullName evidence="8">Integrase/recombinase</fullName>
    </submittedName>
</protein>
<accession>A0ABQ2XI15</accession>
<dbReference type="InterPro" id="IPR011010">
    <property type="entry name" value="DNA_brk_join_enz"/>
</dbReference>
<dbReference type="NCBIfam" id="TIGR02249">
    <property type="entry name" value="integrase_gron"/>
    <property type="match status" value="1"/>
</dbReference>
<dbReference type="InterPro" id="IPR002104">
    <property type="entry name" value="Integrase_catalytic"/>
</dbReference>
<dbReference type="Gene3D" id="1.10.150.130">
    <property type="match status" value="1"/>
</dbReference>
<dbReference type="Pfam" id="PF13495">
    <property type="entry name" value="Phage_int_SAM_4"/>
    <property type="match status" value="1"/>
</dbReference>
<dbReference type="PROSITE" id="PS51900">
    <property type="entry name" value="CB"/>
    <property type="match status" value="1"/>
</dbReference>
<feature type="domain" description="Core-binding (CB)" evidence="7">
    <location>
        <begin position="6"/>
        <end position="86"/>
    </location>
</feature>
<dbReference type="Pfam" id="PF00589">
    <property type="entry name" value="Phage_integrase"/>
    <property type="match status" value="1"/>
</dbReference>
<evidence type="ECO:0000259" key="7">
    <source>
        <dbReference type="PROSITE" id="PS51900"/>
    </source>
</evidence>
<evidence type="ECO:0000259" key="6">
    <source>
        <dbReference type="PROSITE" id="PS51898"/>
    </source>
</evidence>
<keyword evidence="4" id="KW-0233">DNA recombination</keyword>
<gene>
    <name evidence="8" type="primary">int</name>
    <name evidence="8" type="ORF">GCM10011282_24570</name>
</gene>
<comment type="similarity">
    <text evidence="1">Belongs to the 'phage' integrase family.</text>
</comment>
<dbReference type="InterPro" id="IPR010998">
    <property type="entry name" value="Integrase_recombinase_N"/>
</dbReference>
<evidence type="ECO:0000313" key="8">
    <source>
        <dbReference type="EMBL" id="GGX17582.1"/>
    </source>
</evidence>
<comment type="caution">
    <text evidence="8">The sequence shown here is derived from an EMBL/GenBank/DDBJ whole genome shotgun (WGS) entry which is preliminary data.</text>
</comment>
<organism evidence="8 9">
    <name type="scientific">Undibacterium macrobrachii</name>
    <dbReference type="NCBI Taxonomy" id="1119058"/>
    <lineage>
        <taxon>Bacteria</taxon>
        <taxon>Pseudomonadati</taxon>
        <taxon>Pseudomonadota</taxon>
        <taxon>Betaproteobacteria</taxon>
        <taxon>Burkholderiales</taxon>
        <taxon>Oxalobacteraceae</taxon>
        <taxon>Undibacterium</taxon>
    </lineage>
</organism>
<evidence type="ECO:0000256" key="1">
    <source>
        <dbReference type="ARBA" id="ARBA00008857"/>
    </source>
</evidence>